<dbReference type="Pfam" id="PF01315">
    <property type="entry name" value="Ald_Xan_dh_C"/>
    <property type="match status" value="1"/>
</dbReference>
<evidence type="ECO:0000256" key="7">
    <source>
        <dbReference type="ARBA" id="ARBA00022723"/>
    </source>
</evidence>
<dbReference type="InterPro" id="IPR016208">
    <property type="entry name" value="Ald_Oxase/xanthine_DH-like"/>
</dbReference>
<dbReference type="InterPro" id="IPR005107">
    <property type="entry name" value="CO_DH_flav_C"/>
</dbReference>
<proteinExistence type="inferred from homology"/>
<evidence type="ECO:0000256" key="3">
    <source>
        <dbReference type="ARBA" id="ARBA00006849"/>
    </source>
</evidence>
<dbReference type="InterPro" id="IPR036010">
    <property type="entry name" value="2Fe-2S_ferredoxin-like_sf"/>
</dbReference>
<dbReference type="FunFam" id="3.30.365.10:FF:000003">
    <property type="entry name" value="Aldehyde oxidase 1"/>
    <property type="match status" value="1"/>
</dbReference>
<dbReference type="PANTHER" id="PTHR45444:SF3">
    <property type="entry name" value="XANTHINE DEHYDROGENASE"/>
    <property type="match status" value="1"/>
</dbReference>
<name>A0A7Y0LVF9_CELFI</name>
<dbReference type="Gene3D" id="3.90.1170.50">
    <property type="entry name" value="Aldehyde oxidase/xanthine dehydrogenase, a/b hammerhead"/>
    <property type="match status" value="1"/>
</dbReference>
<dbReference type="SUPFAM" id="SSF47741">
    <property type="entry name" value="CO dehydrogenase ISP C-domain like"/>
    <property type="match status" value="1"/>
</dbReference>
<dbReference type="GO" id="GO:0071949">
    <property type="term" value="F:FAD binding"/>
    <property type="evidence" value="ECO:0007669"/>
    <property type="project" value="InterPro"/>
</dbReference>
<dbReference type="GO" id="GO:0051537">
    <property type="term" value="F:2 iron, 2 sulfur cluster binding"/>
    <property type="evidence" value="ECO:0007669"/>
    <property type="project" value="UniProtKB-KW"/>
</dbReference>
<comment type="cofactor">
    <cofactor evidence="2">
        <name>FAD</name>
        <dbReference type="ChEBI" id="CHEBI:57692"/>
    </cofactor>
</comment>
<evidence type="ECO:0000313" key="16">
    <source>
        <dbReference type="EMBL" id="NMR18956.1"/>
    </source>
</evidence>
<evidence type="ECO:0000256" key="14">
    <source>
        <dbReference type="SAM" id="MobiDB-lite"/>
    </source>
</evidence>
<keyword evidence="5" id="KW-0285">Flavoprotein</keyword>
<dbReference type="Pfam" id="PF02738">
    <property type="entry name" value="MoCoBD_1"/>
    <property type="match status" value="1"/>
</dbReference>
<dbReference type="InterPro" id="IPR046867">
    <property type="entry name" value="AldOxase/xan_DH_MoCoBD2"/>
</dbReference>
<dbReference type="Gene3D" id="3.30.365.10">
    <property type="entry name" value="Aldehyde oxidase/xanthine dehydrogenase, molybdopterin binding domain"/>
    <property type="match status" value="4"/>
</dbReference>
<gene>
    <name evidence="16" type="ORF">HIR71_01735</name>
</gene>
<dbReference type="PANTHER" id="PTHR45444">
    <property type="entry name" value="XANTHINE DEHYDROGENASE"/>
    <property type="match status" value="1"/>
</dbReference>
<evidence type="ECO:0000256" key="5">
    <source>
        <dbReference type="ARBA" id="ARBA00022630"/>
    </source>
</evidence>
<keyword evidence="4" id="KW-0500">Molybdenum</keyword>
<dbReference type="InterPro" id="IPR012675">
    <property type="entry name" value="Beta-grasp_dom_sf"/>
</dbReference>
<dbReference type="InterPro" id="IPR036856">
    <property type="entry name" value="Ald_Oxase/Xan_DH_a/b_sf"/>
</dbReference>
<evidence type="ECO:0000256" key="11">
    <source>
        <dbReference type="ARBA" id="ARBA00023014"/>
    </source>
</evidence>
<accession>A0A7Y0LVF9</accession>
<evidence type="ECO:0000256" key="4">
    <source>
        <dbReference type="ARBA" id="ARBA00022505"/>
    </source>
</evidence>
<keyword evidence="6" id="KW-0001">2Fe-2S</keyword>
<comment type="cofactor">
    <cofactor evidence="1">
        <name>Mo-molybdopterin</name>
        <dbReference type="ChEBI" id="CHEBI:71302"/>
    </cofactor>
</comment>
<comment type="similarity">
    <text evidence="3">Belongs to the xanthine dehydrogenase family.</text>
</comment>
<dbReference type="FunFam" id="3.30.365.10:FF:000001">
    <property type="entry name" value="Xanthine dehydrogenase oxidase"/>
    <property type="match status" value="1"/>
</dbReference>
<dbReference type="SUPFAM" id="SSF56176">
    <property type="entry name" value="FAD-binding/transporter-associated domain-like"/>
    <property type="match status" value="1"/>
</dbReference>
<feature type="region of interest" description="Disordered" evidence="14">
    <location>
        <begin position="1"/>
        <end position="38"/>
    </location>
</feature>
<dbReference type="InterPro" id="IPR036318">
    <property type="entry name" value="FAD-bd_PCMH-like_sf"/>
</dbReference>
<dbReference type="InterPro" id="IPR002346">
    <property type="entry name" value="Mopterin_DH_FAD-bd"/>
</dbReference>
<feature type="compositionally biased region" description="Basic and acidic residues" evidence="14">
    <location>
        <begin position="19"/>
        <end position="28"/>
    </location>
</feature>
<dbReference type="EMBL" id="JABCJJ010000002">
    <property type="protein sequence ID" value="NMR18956.1"/>
    <property type="molecule type" value="Genomic_DNA"/>
</dbReference>
<evidence type="ECO:0000256" key="10">
    <source>
        <dbReference type="ARBA" id="ARBA00023004"/>
    </source>
</evidence>
<evidence type="ECO:0000256" key="13">
    <source>
        <dbReference type="ARBA" id="ARBA00053029"/>
    </source>
</evidence>
<dbReference type="InterPro" id="IPR001041">
    <property type="entry name" value="2Fe-2S_ferredoxin-type"/>
</dbReference>
<evidence type="ECO:0000256" key="8">
    <source>
        <dbReference type="ARBA" id="ARBA00022827"/>
    </source>
</evidence>
<dbReference type="InterPro" id="IPR016167">
    <property type="entry name" value="FAD-bd_PCMH_sub1"/>
</dbReference>
<keyword evidence="17" id="KW-1185">Reference proteome</keyword>
<dbReference type="InterPro" id="IPR016169">
    <property type="entry name" value="FAD-bd_PCMH_sub2"/>
</dbReference>
<sequence>MTSTIGSVPSTEGGGATAEPEREPRAAEAAEATGPSSSFQLVLNGEPVAVEGVEPQTSLLTWLRATGRTGAKEGCAEGDCGACTVTMLTTDAHGRPTFRAVNSCLVLMPMTAGREIVTVEGVAADADLHPVQRAMCARYGSQCGYCTPGFVMSMTEAYYRDDLVAGCTADDAADHTADDAADHTADHTADDAATTSARTRAQVVDQLTGNLCRCTGYRPIRDAMLDALAERSTTTAAPDPLRDRLADPPPPLAPLSYEAHGHRFERPTTLAALLARKAELGAEAELVAGATETGVSINKLGTDHPLLVSVEGVTELAEIEELPHEWRVGGAATLTAVEDRLGPEYPMLARMLRLFASRQIRSRATVAGNLVTAAPIGDLAPVLLALDAEIVLERQGGSRALPLADFFLGYRTTAIEPHEIVRYVVVPRASLADGTVRRADSSKISKRRDMATSIVAGAFVVDTDASGTVTRARIAYGGVAATPVRARRTEEHLVGRPWSEDTLAGALEALGGDVSPIDDHRGGAAYRRDLVAGMLTSFFHDGVGAAQGLPDDFEPTAPWPRDDEGRGLDHESARGHVTGRALYVDDVARRRPMLDAWPVASPHAHARVVSIDTAQALREPGVVAVLTAADVPGSNLIGPVRHDETLFADPDAEYVGHLVALVVGTDVRACRRAAEKVAVEYEPLPAVLGIRAALEQNAFLTTPHVIRRGDCEEALRASPHVLDGELEIGGQDHFSLETHAAWAEVGGDGEVHVASSTQHPAEVQESVARVLGLPRNLVTVESPRMGGAFGGKETQAAGWAALVALAAARTGRPVRLQLDRDVDMRMTGKRHPFLARYSVGFDDDGRLHAVRAALWSDGGWSLDLSESILDRALFHLDNCTYIPAVEITGRVARTNVASNTAFRGFGGPQGMIVIEEILDRVARKLGLAPEVVRERNLYRGTGETNTTHYGQDLLDDRIPVIWDRLMASTDFAARRRDVAEHNARHPHLKRGIAITAVKFGISFTASWLNQAGAYVLVYRDGTVQVNHGGTEMGQGLYTKVRGIAMRELGLPVGAVRVMSTRTDKVPNTSATAASSGSDLNGQAVKDACVTLRGRLAPVAAHLLALASAAATRDGAPAGAAGGASGAPPGPTVPTGSVVFRDGHVSTPQAPGITIPFAVVVEEAYLQQLPLFAAGYYATPGIGYDKVAGRGRPFHYYAHGAAVTEVEVDGLTGAERVLAVDILHDVGDTLNHGIDRGQIEGGFIQGMGYLTGEELRWDDAGALLTHAAGTYQIPSIGDVPPRFDVTLLPDVPQDGVIHGSKAVGEPPLMLAISVREAIRDAIAAFGEPGGEVPLPSPATHEAILAAVRARTGAGVR</sequence>
<dbReference type="Gene3D" id="1.10.150.120">
    <property type="entry name" value="[2Fe-2S]-binding domain"/>
    <property type="match status" value="1"/>
</dbReference>
<evidence type="ECO:0000256" key="6">
    <source>
        <dbReference type="ARBA" id="ARBA00022714"/>
    </source>
</evidence>
<dbReference type="Gene3D" id="3.30.390.50">
    <property type="entry name" value="CO dehydrogenase flavoprotein, C-terminal domain"/>
    <property type="match status" value="1"/>
</dbReference>
<comment type="cofactor">
    <cofactor evidence="13">
        <name>Mo-molybdopterin cytosine dinucleotide</name>
        <dbReference type="ChEBI" id="CHEBI:71308"/>
    </cofactor>
</comment>
<dbReference type="InterPro" id="IPR037165">
    <property type="entry name" value="AldOxase/xan_DH_Mopterin-bd_sf"/>
</dbReference>
<dbReference type="SMART" id="SM01092">
    <property type="entry name" value="CO_deh_flav_C"/>
    <property type="match status" value="1"/>
</dbReference>
<dbReference type="InterPro" id="IPR016166">
    <property type="entry name" value="FAD-bd_PCMH"/>
</dbReference>
<comment type="caution">
    <text evidence="16">The sequence shown here is derived from an EMBL/GenBank/DDBJ whole genome shotgun (WGS) entry which is preliminary data.</text>
</comment>
<dbReference type="Pfam" id="PF01799">
    <property type="entry name" value="Fer2_2"/>
    <property type="match status" value="1"/>
</dbReference>
<dbReference type="Pfam" id="PF03450">
    <property type="entry name" value="CO_deh_flav_C"/>
    <property type="match status" value="1"/>
</dbReference>
<dbReference type="InterPro" id="IPR002888">
    <property type="entry name" value="2Fe-2S-bd"/>
</dbReference>
<dbReference type="Gene3D" id="3.30.465.10">
    <property type="match status" value="1"/>
</dbReference>
<dbReference type="PROSITE" id="PS00197">
    <property type="entry name" value="2FE2S_FER_1"/>
    <property type="match status" value="1"/>
</dbReference>
<feature type="domain" description="FAD-binding PCMH-type" evidence="15">
    <location>
        <begin position="257"/>
        <end position="431"/>
    </location>
</feature>
<keyword evidence="8" id="KW-0274">FAD</keyword>
<dbReference type="InterPro" id="IPR036884">
    <property type="entry name" value="2Fe-2S-bd_dom_sf"/>
</dbReference>
<evidence type="ECO:0000313" key="17">
    <source>
        <dbReference type="Proteomes" id="UP000562124"/>
    </source>
</evidence>
<dbReference type="SUPFAM" id="SSF54292">
    <property type="entry name" value="2Fe-2S ferredoxin-like"/>
    <property type="match status" value="1"/>
</dbReference>
<dbReference type="SMART" id="SM01008">
    <property type="entry name" value="Ald_Xan_dh_C"/>
    <property type="match status" value="1"/>
</dbReference>
<dbReference type="SUPFAM" id="SSF56003">
    <property type="entry name" value="Molybdenum cofactor-binding domain"/>
    <property type="match status" value="1"/>
</dbReference>
<evidence type="ECO:0000256" key="12">
    <source>
        <dbReference type="ARBA" id="ARBA00034078"/>
    </source>
</evidence>
<dbReference type="Pfam" id="PF20256">
    <property type="entry name" value="MoCoBD_2"/>
    <property type="match status" value="2"/>
</dbReference>
<comment type="cofactor">
    <cofactor evidence="12">
        <name>[2Fe-2S] cluster</name>
        <dbReference type="ChEBI" id="CHEBI:190135"/>
    </cofactor>
</comment>
<dbReference type="InterPro" id="IPR000674">
    <property type="entry name" value="Ald_Oxase/Xan_DH_a/b"/>
</dbReference>
<dbReference type="GO" id="GO:0016491">
    <property type="term" value="F:oxidoreductase activity"/>
    <property type="evidence" value="ECO:0007669"/>
    <property type="project" value="UniProtKB-KW"/>
</dbReference>
<keyword evidence="7" id="KW-0479">Metal-binding</keyword>
<organism evidence="16 17">
    <name type="scientific">Cellulomonas fimi</name>
    <dbReference type="NCBI Taxonomy" id="1708"/>
    <lineage>
        <taxon>Bacteria</taxon>
        <taxon>Bacillati</taxon>
        <taxon>Actinomycetota</taxon>
        <taxon>Actinomycetes</taxon>
        <taxon>Micrococcales</taxon>
        <taxon>Cellulomonadaceae</taxon>
        <taxon>Cellulomonas</taxon>
    </lineage>
</organism>
<dbReference type="Gene3D" id="3.10.20.30">
    <property type="match status" value="1"/>
</dbReference>
<evidence type="ECO:0000256" key="9">
    <source>
        <dbReference type="ARBA" id="ARBA00023002"/>
    </source>
</evidence>
<keyword evidence="10" id="KW-0408">Iron</keyword>
<keyword evidence="11" id="KW-0411">Iron-sulfur</keyword>
<dbReference type="InterPro" id="IPR036683">
    <property type="entry name" value="CO_DH_flav_C_dom_sf"/>
</dbReference>
<dbReference type="SUPFAM" id="SSF55447">
    <property type="entry name" value="CO dehydrogenase flavoprotein C-terminal domain-like"/>
    <property type="match status" value="1"/>
</dbReference>
<protein>
    <submittedName>
        <fullName evidence="16">Molybdopterin-dependent oxidoreductase</fullName>
    </submittedName>
</protein>
<dbReference type="Proteomes" id="UP000562124">
    <property type="component" value="Unassembled WGS sequence"/>
</dbReference>
<reference evidence="16 17" key="1">
    <citation type="submission" date="2020-04" db="EMBL/GenBank/DDBJ databases">
        <title>Sequencing and Assembly of C. fimi.</title>
        <authorList>
            <person name="Ramsey A.R."/>
        </authorList>
    </citation>
    <scope>NUCLEOTIDE SEQUENCE [LARGE SCALE GENOMIC DNA]</scope>
    <source>
        <strain evidence="16 17">SB</strain>
    </source>
</reference>
<dbReference type="SUPFAM" id="SSF54665">
    <property type="entry name" value="CO dehydrogenase molybdoprotein N-domain-like"/>
    <property type="match status" value="1"/>
</dbReference>
<dbReference type="PROSITE" id="PS51387">
    <property type="entry name" value="FAD_PCMH"/>
    <property type="match status" value="1"/>
</dbReference>
<dbReference type="Pfam" id="PF00111">
    <property type="entry name" value="Fer2"/>
    <property type="match status" value="1"/>
</dbReference>
<dbReference type="InterPro" id="IPR008274">
    <property type="entry name" value="AldOxase/xan_DH_MoCoBD1"/>
</dbReference>
<dbReference type="GO" id="GO:0005506">
    <property type="term" value="F:iron ion binding"/>
    <property type="evidence" value="ECO:0007669"/>
    <property type="project" value="InterPro"/>
</dbReference>
<keyword evidence="9" id="KW-0560">Oxidoreductase</keyword>
<feature type="compositionally biased region" description="Polar residues" evidence="14">
    <location>
        <begin position="1"/>
        <end position="10"/>
    </location>
</feature>
<dbReference type="CDD" id="cd00207">
    <property type="entry name" value="fer2"/>
    <property type="match status" value="1"/>
</dbReference>
<evidence type="ECO:0000256" key="2">
    <source>
        <dbReference type="ARBA" id="ARBA00001974"/>
    </source>
</evidence>
<dbReference type="InterPro" id="IPR006058">
    <property type="entry name" value="2Fe2S_fd_BS"/>
</dbReference>
<dbReference type="PIRSF" id="PIRSF000127">
    <property type="entry name" value="Xanthine_DH"/>
    <property type="match status" value="1"/>
</dbReference>
<dbReference type="Gene3D" id="3.30.43.10">
    <property type="entry name" value="Uridine Diphospho-n-acetylenolpyruvylglucosamine Reductase, domain 2"/>
    <property type="match status" value="1"/>
</dbReference>
<evidence type="ECO:0000256" key="1">
    <source>
        <dbReference type="ARBA" id="ARBA00001924"/>
    </source>
</evidence>
<dbReference type="RefSeq" id="WP_169322893.1">
    <property type="nucleotide sequence ID" value="NZ_JABCJJ010000002.1"/>
</dbReference>
<evidence type="ECO:0000259" key="15">
    <source>
        <dbReference type="PROSITE" id="PS51387"/>
    </source>
</evidence>
<dbReference type="Pfam" id="PF00941">
    <property type="entry name" value="FAD_binding_5"/>
    <property type="match status" value="1"/>
</dbReference>
<dbReference type="FunFam" id="3.30.365.10:FF:000002">
    <property type="entry name" value="Xanthine dehydrogenase oxidase"/>
    <property type="match status" value="1"/>
</dbReference>